<feature type="transmembrane region" description="Helical" evidence="1">
    <location>
        <begin position="115"/>
        <end position="132"/>
    </location>
</feature>
<dbReference type="RefSeq" id="WP_354617598.1">
    <property type="nucleotide sequence ID" value="NZ_JBEWYP010000002.1"/>
</dbReference>
<evidence type="ECO:0000313" key="3">
    <source>
        <dbReference type="Proteomes" id="UP001549773"/>
    </source>
</evidence>
<keyword evidence="1" id="KW-0812">Transmembrane</keyword>
<keyword evidence="1" id="KW-1133">Transmembrane helix</keyword>
<protein>
    <submittedName>
        <fullName evidence="2">DoxX family protein</fullName>
    </submittedName>
</protein>
<organism evidence="2 3">
    <name type="scientific">Sediminicola luteus</name>
    <dbReference type="NCBI Taxonomy" id="319238"/>
    <lineage>
        <taxon>Bacteria</taxon>
        <taxon>Pseudomonadati</taxon>
        <taxon>Bacteroidota</taxon>
        <taxon>Flavobacteriia</taxon>
        <taxon>Flavobacteriales</taxon>
        <taxon>Flavobacteriaceae</taxon>
        <taxon>Sediminicola</taxon>
    </lineage>
</organism>
<accession>A0ABV2TU20</accession>
<reference evidence="2 3" key="1">
    <citation type="submission" date="2024-07" db="EMBL/GenBank/DDBJ databases">
        <title>The genome sequence of type strain Sediminicola luteus GDMCC 1.2596T.</title>
        <authorList>
            <person name="Liu Y."/>
        </authorList>
    </citation>
    <scope>NUCLEOTIDE SEQUENCE [LARGE SCALE GENOMIC DNA]</scope>
    <source>
        <strain evidence="2 3">GDMCC 1.2596</strain>
    </source>
</reference>
<dbReference type="EMBL" id="JBEWYP010000002">
    <property type="protein sequence ID" value="MET7028765.1"/>
    <property type="molecule type" value="Genomic_DNA"/>
</dbReference>
<keyword evidence="1" id="KW-0472">Membrane</keyword>
<evidence type="ECO:0000256" key="1">
    <source>
        <dbReference type="SAM" id="Phobius"/>
    </source>
</evidence>
<gene>
    <name evidence="2" type="ORF">ABXZ32_05140</name>
</gene>
<proteinExistence type="predicted"/>
<name>A0ABV2TU20_9FLAO</name>
<feature type="transmembrane region" description="Helical" evidence="1">
    <location>
        <begin position="85"/>
        <end position="103"/>
    </location>
</feature>
<keyword evidence="3" id="KW-1185">Reference proteome</keyword>
<comment type="caution">
    <text evidence="2">The sequence shown here is derived from an EMBL/GenBank/DDBJ whole genome shotgun (WGS) entry which is preliminary data.</text>
</comment>
<dbReference type="Proteomes" id="UP001549773">
    <property type="component" value="Unassembled WGS sequence"/>
</dbReference>
<feature type="transmembrane region" description="Helical" evidence="1">
    <location>
        <begin position="51"/>
        <end position="79"/>
    </location>
</feature>
<feature type="transmembrane region" description="Helical" evidence="1">
    <location>
        <begin position="12"/>
        <end position="30"/>
    </location>
</feature>
<sequence>MENITNNATEILLLFFLLITFLQSGIDKLVDWKGNLSWLTGHFAESPLKNMVPMLLGIVVVTEMIAGILSAVGLFQIVTAGESQLAFYSAIVSCVALLMLLFGQRMAKDYEGAKTIAVYFIPAIFLVFLLQAY</sequence>
<evidence type="ECO:0000313" key="2">
    <source>
        <dbReference type="EMBL" id="MET7028765.1"/>
    </source>
</evidence>